<dbReference type="SMART" id="SM00978">
    <property type="entry name" value="Tim44"/>
    <property type="match status" value="1"/>
</dbReference>
<gene>
    <name evidence="5" type="ordered locus">AZC_3464</name>
</gene>
<protein>
    <recommendedName>
        <fullName evidence="4">Tim44-like domain-containing protein</fullName>
    </recommendedName>
</protein>
<reference evidence="5 6" key="6">
    <citation type="journal article" date="2011" name="Appl. Environ. Microbiol.">
        <title>Involvement of the azorhizobial chromosome partition gene (parA) in the onset of bacteroid differentiation during Sesbania rostrata stem nodule development.</title>
        <authorList>
            <person name="Liu CT."/>
            <person name="Lee KB."/>
            <person name="Wang YS."/>
            <person name="Peng MH."/>
            <person name="Lee KT."/>
            <person name="Suzuki S."/>
            <person name="Suzuki T."/>
            <person name="Oyaizu H."/>
        </authorList>
    </citation>
    <scope>NUCLEOTIDE SEQUENCE [LARGE SCALE GENOMIC DNA]</scope>
    <source>
        <strain evidence="6">ATCC 43989 / DSM 5975 / JCM 20966 / LMG 6465 / NBRC 14845 / NCIMB 13405 / ORS 571</strain>
    </source>
</reference>
<dbReference type="InterPro" id="IPR032710">
    <property type="entry name" value="NTF2-like_dom_sf"/>
</dbReference>
<proteinExistence type="predicted"/>
<dbReference type="SUPFAM" id="SSF54427">
    <property type="entry name" value="NTF2-like"/>
    <property type="match status" value="1"/>
</dbReference>
<evidence type="ECO:0000313" key="5">
    <source>
        <dbReference type="EMBL" id="BAF89462.1"/>
    </source>
</evidence>
<dbReference type="STRING" id="438753.AZC_3464"/>
<evidence type="ECO:0000256" key="1">
    <source>
        <dbReference type="SAM" id="MobiDB-lite"/>
    </source>
</evidence>
<organism evidence="5 6">
    <name type="scientific">Azorhizobium caulinodans (strain ATCC 43989 / DSM 5975 / JCM 20966 / LMG 6465 / NBRC 14845 / NCIMB 13405 / ORS 571)</name>
    <dbReference type="NCBI Taxonomy" id="438753"/>
    <lineage>
        <taxon>Bacteria</taxon>
        <taxon>Pseudomonadati</taxon>
        <taxon>Pseudomonadota</taxon>
        <taxon>Alphaproteobacteria</taxon>
        <taxon>Hyphomicrobiales</taxon>
        <taxon>Xanthobacteraceae</taxon>
        <taxon>Azorhizobium</taxon>
    </lineage>
</organism>
<reference evidence="6" key="2">
    <citation type="submission" date="2007-04" db="EMBL/GenBank/DDBJ databases">
        <title>Complete genome sequence of the nitrogen-fixing bacterium Azorhizobium caulinodans ORS571.</title>
        <authorList>
            <person name="Lee K.B."/>
            <person name="Backer P.D."/>
            <person name="Aono T."/>
            <person name="Liu C.T."/>
            <person name="Suzuki S."/>
            <person name="Suzuki T."/>
            <person name="Kaneko T."/>
            <person name="Yamada M."/>
            <person name="Tabata S."/>
            <person name="Kupfer D.M."/>
            <person name="Najar F.Z."/>
            <person name="Wiley G.B."/>
            <person name="Roe B."/>
            <person name="Binnewies T."/>
            <person name="Ussery D."/>
            <person name="Vereecke D."/>
            <person name="Gevers D."/>
            <person name="Holsters M."/>
            <person name="Oyaizu H."/>
        </authorList>
    </citation>
    <scope>NUCLEOTIDE SEQUENCE [LARGE SCALE GENOMIC DNA]</scope>
    <source>
        <strain evidence="6">ATCC 43989 / DSM 5975 / JCM 20966 / LMG 6465 / NBRC 14845 / NCIMB 13405 / ORS 571</strain>
    </source>
</reference>
<reference evidence="5 6" key="1">
    <citation type="journal article" date="2007" name="Appl. Environ. Microbiol.">
        <title>Rhizobial factors required for stem nodule maturation and maintenance in Sesbania rostrata-Azorhizobium caulinodans ORS571 symbiosis.</title>
        <authorList>
            <person name="Suzuki S."/>
            <person name="Aono T."/>
            <person name="Lee KB."/>
            <person name="Suzuki T."/>
            <person name="Liu CT."/>
            <person name="Miwa H."/>
            <person name="Wakao S."/>
            <person name="Iki T."/>
            <person name="Oyaizu H."/>
        </authorList>
    </citation>
    <scope>NUCLEOTIDE SEQUENCE [LARGE SCALE GENOMIC DNA]</scope>
    <source>
        <strain evidence="6">ATCC 43989 / DSM 5975 / JCM 20966 / LMG 6465 / NBRC 14845 / NCIMB 13405 / ORS 571</strain>
    </source>
</reference>
<evidence type="ECO:0000259" key="4">
    <source>
        <dbReference type="SMART" id="SM00978"/>
    </source>
</evidence>
<keyword evidence="3" id="KW-0732">Signal</keyword>
<dbReference type="HOGENOM" id="CLU_066429_1_0_5"/>
<dbReference type="Proteomes" id="UP000000270">
    <property type="component" value="Chromosome"/>
</dbReference>
<feature type="domain" description="Tim44-like" evidence="4">
    <location>
        <begin position="193"/>
        <end position="335"/>
    </location>
</feature>
<feature type="region of interest" description="Disordered" evidence="1">
    <location>
        <begin position="33"/>
        <end position="73"/>
    </location>
</feature>
<keyword evidence="2" id="KW-1133">Transmembrane helix</keyword>
<feature type="chain" id="PRO_5002724429" description="Tim44-like domain-containing protein" evidence="3">
    <location>
        <begin position="31"/>
        <end position="335"/>
    </location>
</feature>
<feature type="transmembrane region" description="Helical" evidence="2">
    <location>
        <begin position="92"/>
        <end position="111"/>
    </location>
</feature>
<dbReference type="Gene3D" id="3.10.450.240">
    <property type="match status" value="1"/>
</dbReference>
<dbReference type="PANTHER" id="PTHR41542:SF1">
    <property type="entry name" value="BLL5807 PROTEIN"/>
    <property type="match status" value="1"/>
</dbReference>
<feature type="compositionally biased region" description="Low complexity" evidence="1">
    <location>
        <begin position="40"/>
        <end position="60"/>
    </location>
</feature>
<dbReference type="InterPro" id="IPR007379">
    <property type="entry name" value="Tim44-like_dom"/>
</dbReference>
<evidence type="ECO:0000256" key="3">
    <source>
        <dbReference type="SAM" id="SignalP"/>
    </source>
</evidence>
<dbReference type="KEGG" id="azc:AZC_3464"/>
<reference evidence="5 6" key="3">
    <citation type="journal article" date="2008" name="BMC Genomics">
        <title>The genome of the versatile nitrogen fixer Azorhizobium caulinodans ORS571.</title>
        <authorList>
            <person name="Lee KB."/>
            <person name="Backer P.D."/>
            <person name="Aono T."/>
            <person name="Liu CT."/>
            <person name="Suzuki S."/>
            <person name="Suzuki T."/>
            <person name="Kaneko T."/>
            <person name="Yamada M."/>
            <person name="Tabata S."/>
            <person name="Kupfer D.M."/>
            <person name="Najar F.Z."/>
            <person name="Wiley G.B."/>
            <person name="Roe B."/>
            <person name="Binnewies T.T."/>
            <person name="Ussery D.W."/>
            <person name="D'Haeze W."/>
            <person name="Herder J.D."/>
            <person name="Gevers D."/>
            <person name="Vereecke D."/>
            <person name="Holsters M."/>
            <person name="Oyaizu H."/>
        </authorList>
    </citation>
    <scope>NUCLEOTIDE SEQUENCE [LARGE SCALE GENOMIC DNA]</scope>
    <source>
        <strain evidence="6">ATCC 43989 / DSM 5975 / JCM 20966 / LMG 6465 / NBRC 14845 / NCIMB 13405 / ORS 571</strain>
    </source>
</reference>
<evidence type="ECO:0000256" key="2">
    <source>
        <dbReference type="SAM" id="Phobius"/>
    </source>
</evidence>
<reference evidence="5 6" key="5">
    <citation type="journal article" date="2010" name="Appl. Environ. Microbiol.">
        <title>phrR-like gene praR of Azorhizobium caulinodans ORS571 is essential for symbiosis with Sesbania rostrata and is involved in expression of reb genes.</title>
        <authorList>
            <person name="Akiba N."/>
            <person name="Aono T."/>
            <person name="Toyazaki H."/>
            <person name="Sato S."/>
            <person name="Oyaizu H."/>
        </authorList>
    </citation>
    <scope>NUCLEOTIDE SEQUENCE [LARGE SCALE GENOMIC DNA]</scope>
    <source>
        <strain evidence="6">ATCC 43989 / DSM 5975 / JCM 20966 / LMG 6465 / NBRC 14845 / NCIMB 13405 / ORS 571</strain>
    </source>
</reference>
<dbReference type="Pfam" id="PF04280">
    <property type="entry name" value="Tim44"/>
    <property type="match status" value="1"/>
</dbReference>
<dbReference type="eggNOG" id="COG4395">
    <property type="taxonomic scope" value="Bacteria"/>
</dbReference>
<reference evidence="5 6" key="4">
    <citation type="journal article" date="2009" name="Appl. Environ. Microbiol.">
        <title>Comparative genome-wide transcriptional profiling of Azorhizobium caulinodans ORS571 grown under free-living and symbiotic conditions.</title>
        <authorList>
            <person name="Tsukada S."/>
            <person name="Aono T."/>
            <person name="Akiba N."/>
            <person name="Lee KB."/>
            <person name="Liu CT."/>
            <person name="Toyazaki H."/>
            <person name="Oyaizu H."/>
        </authorList>
    </citation>
    <scope>NUCLEOTIDE SEQUENCE [LARGE SCALE GENOMIC DNA]</scope>
    <source>
        <strain evidence="6">ATCC 43989 / DSM 5975 / JCM 20966 / LMG 6465 / NBRC 14845 / NCIMB 13405 / ORS 571</strain>
    </source>
</reference>
<accession>A8IE94</accession>
<feature type="compositionally biased region" description="Low complexity" evidence="1">
    <location>
        <begin position="188"/>
        <end position="200"/>
    </location>
</feature>
<dbReference type="AlphaFoldDB" id="A8IE94"/>
<dbReference type="EMBL" id="AP009384">
    <property type="protein sequence ID" value="BAF89462.1"/>
    <property type="molecule type" value="Genomic_DNA"/>
</dbReference>
<keyword evidence="6" id="KW-1185">Reference proteome</keyword>
<feature type="region of interest" description="Disordered" evidence="1">
    <location>
        <begin position="181"/>
        <end position="205"/>
    </location>
</feature>
<feature type="compositionally biased region" description="Polar residues" evidence="1">
    <location>
        <begin position="61"/>
        <end position="73"/>
    </location>
</feature>
<name>A8IE94_AZOC5</name>
<dbReference type="PANTHER" id="PTHR41542">
    <property type="entry name" value="BLL5807 PROTEIN"/>
    <property type="match status" value="1"/>
</dbReference>
<evidence type="ECO:0000313" key="6">
    <source>
        <dbReference type="Proteomes" id="UP000000270"/>
    </source>
</evidence>
<keyword evidence="2" id="KW-0472">Membrane</keyword>
<feature type="signal peptide" evidence="3">
    <location>
        <begin position="1"/>
        <end position="30"/>
    </location>
</feature>
<keyword evidence="2" id="KW-0812">Transmembrane</keyword>
<sequence length="335" mass="34784">MTMSVFKGLTRFAAVLALGLAVTLPMVDHADARQGGSMGSRGSRTYQAPAATNTAPSASQPIQRSATPYNQSAPMATPARTGGLFGNGFGGALMRGLLIGGLVGMLFGGGLGGLSGFLGLLLQVALIAGVVMLALRFFANRRQPAPAGAGYGMARDNGASASGRGPTGPLGGLGGLGAGLGGLGGGQTQPQPQPQAAPSGPKDELGLKGADFDAFEKLLSDIQAAYSREDRNKLAELVTPEILGYFEEELRANAERGVRNQVNDVKLLQGDLSEAWREGQFEYATVALRYEARDTMRDRTTGALAAGSTDAPSQSTEVWTFIRLRGQPWKLSAIQ</sequence>
<feature type="transmembrane region" description="Helical" evidence="2">
    <location>
        <begin position="118"/>
        <end position="139"/>
    </location>
</feature>